<gene>
    <name evidence="5" type="ORF">BT96DRAFT_964993</name>
</gene>
<dbReference type="EMBL" id="ML769445">
    <property type="protein sequence ID" value="KAE9401511.1"/>
    <property type="molecule type" value="Genomic_DNA"/>
</dbReference>
<dbReference type="InterPro" id="IPR050426">
    <property type="entry name" value="Glycosyltransferase_28"/>
</dbReference>
<name>A0A6A4HUK5_9AGAR</name>
<evidence type="ECO:0000313" key="6">
    <source>
        <dbReference type="Proteomes" id="UP000799118"/>
    </source>
</evidence>
<dbReference type="AlphaFoldDB" id="A0A6A4HUK5"/>
<dbReference type="FunFam" id="3.40.50.2000:FF:000009">
    <property type="entry name" value="Sterol 3-beta-glucosyltransferase UGT80A2"/>
    <property type="match status" value="1"/>
</dbReference>
<dbReference type="Gene3D" id="3.40.50.2000">
    <property type="entry name" value="Glycogen Phosphorylase B"/>
    <property type="match status" value="2"/>
</dbReference>
<dbReference type="Proteomes" id="UP000799118">
    <property type="component" value="Unassembled WGS sequence"/>
</dbReference>
<feature type="region of interest" description="Disordered" evidence="2">
    <location>
        <begin position="1"/>
        <end position="37"/>
    </location>
</feature>
<sequence length="603" mass="66016">MSDPMKPFHMQESEDATSRRSSSSSRKDGQFIDIGSIQTEPKISKGLFSKARVEPDGRIVVSLDLKQQLPDLPPDYAPEVQEFGIDKSTWMEYPSMSIVIMIVGSRGDVQPYIALSQRLQKDGHRIRIASHETFRSFVNDAGLEFFDIGGNPQELMSYMVKNPGLMPGFESLTNGDIGRKRKMLSTMMEGCWKSCHSPDPQTGRPFVADAIISNPPAFAHIHCAEAMGIPITSYPTTSFPHPLVNIQNSNAQSGLTNYLSYALADILTWQGIGDLVNKFRARSLGLRPLSLKSGAGVLDNLKVPWTYCMSSGLVPKPKDWKSHIDVVGFYFLDLATNYTPPDDLAAFLDAGEPPVYIGFGSVVVDDSAAMTNTIFEATRQAGVRALVSAGWGGLGGVSVPPHIFILGNIPHDWLFSQGRVSAVVHHGGAGTTAIGLSNGLPTVVVPFFGDQGFWGSMIHKANAGPEPIPHKTLGIENLRDGIRFAISSEAKEAARRLARVIESEDGVNRGVESFYRHLPLNNMRCDVDPGRIAVWWSTEHCLKLSAFAAQNLINAKLLRLESLDLHRPKEYETYKPPSDPVTGGASAIFWTVTHYYGGIAEIF</sequence>
<evidence type="ECO:0000259" key="3">
    <source>
        <dbReference type="Pfam" id="PF03033"/>
    </source>
</evidence>
<dbReference type="InterPro" id="IPR002213">
    <property type="entry name" value="UDP_glucos_trans"/>
</dbReference>
<protein>
    <submittedName>
        <fullName evidence="5">Glycosyltransferase family 1 protein</fullName>
    </submittedName>
</protein>
<reference evidence="5" key="1">
    <citation type="journal article" date="2019" name="Environ. Microbiol.">
        <title>Fungal ecological strategies reflected in gene transcription - a case study of two litter decomposers.</title>
        <authorList>
            <person name="Barbi F."/>
            <person name="Kohler A."/>
            <person name="Barry K."/>
            <person name="Baskaran P."/>
            <person name="Daum C."/>
            <person name="Fauchery L."/>
            <person name="Ihrmark K."/>
            <person name="Kuo A."/>
            <person name="LaButti K."/>
            <person name="Lipzen A."/>
            <person name="Morin E."/>
            <person name="Grigoriev I.V."/>
            <person name="Henrissat B."/>
            <person name="Lindahl B."/>
            <person name="Martin F."/>
        </authorList>
    </citation>
    <scope>NUCLEOTIDE SEQUENCE</scope>
    <source>
        <strain evidence="5">JB14</strain>
    </source>
</reference>
<dbReference type="Pfam" id="PF06722">
    <property type="entry name" value="EryCIII-like_C"/>
    <property type="match status" value="1"/>
</dbReference>
<organism evidence="5 6">
    <name type="scientific">Gymnopus androsaceus JB14</name>
    <dbReference type="NCBI Taxonomy" id="1447944"/>
    <lineage>
        <taxon>Eukaryota</taxon>
        <taxon>Fungi</taxon>
        <taxon>Dikarya</taxon>
        <taxon>Basidiomycota</taxon>
        <taxon>Agaricomycotina</taxon>
        <taxon>Agaricomycetes</taxon>
        <taxon>Agaricomycetidae</taxon>
        <taxon>Agaricales</taxon>
        <taxon>Marasmiineae</taxon>
        <taxon>Omphalotaceae</taxon>
        <taxon>Gymnopus</taxon>
    </lineage>
</organism>
<feature type="domain" description="Erythromycin biosynthesis protein CIII-like C-terminal" evidence="4">
    <location>
        <begin position="398"/>
        <end position="497"/>
    </location>
</feature>
<evidence type="ECO:0000256" key="1">
    <source>
        <dbReference type="ARBA" id="ARBA00022679"/>
    </source>
</evidence>
<dbReference type="InterPro" id="IPR004276">
    <property type="entry name" value="GlycoTrans_28_N"/>
</dbReference>
<feature type="domain" description="Glycosyltransferase family 28 N-terminal" evidence="3">
    <location>
        <begin position="98"/>
        <end position="232"/>
    </location>
</feature>
<dbReference type="GO" id="GO:0016906">
    <property type="term" value="F:sterol 3-beta-glucosyltransferase activity"/>
    <property type="evidence" value="ECO:0007669"/>
    <property type="project" value="UniProtKB-ARBA"/>
</dbReference>
<evidence type="ECO:0000259" key="4">
    <source>
        <dbReference type="Pfam" id="PF06722"/>
    </source>
</evidence>
<keyword evidence="6" id="KW-1185">Reference proteome</keyword>
<keyword evidence="1" id="KW-0808">Transferase</keyword>
<dbReference type="FunFam" id="3.40.50.2000:FF:000268">
    <property type="entry name" value="Glycosyltransferase family 1 protein"/>
    <property type="match status" value="1"/>
</dbReference>
<dbReference type="CDD" id="cd03784">
    <property type="entry name" value="GT1_Gtf-like"/>
    <property type="match status" value="1"/>
</dbReference>
<evidence type="ECO:0000313" key="5">
    <source>
        <dbReference type="EMBL" id="KAE9401511.1"/>
    </source>
</evidence>
<accession>A0A6A4HUK5</accession>
<dbReference type="GO" id="GO:0005975">
    <property type="term" value="P:carbohydrate metabolic process"/>
    <property type="evidence" value="ECO:0007669"/>
    <property type="project" value="InterPro"/>
</dbReference>
<proteinExistence type="predicted"/>
<evidence type="ECO:0000256" key="2">
    <source>
        <dbReference type="SAM" id="MobiDB-lite"/>
    </source>
</evidence>
<dbReference type="Pfam" id="PF03033">
    <property type="entry name" value="Glyco_transf_28"/>
    <property type="match status" value="1"/>
</dbReference>
<dbReference type="InterPro" id="IPR010610">
    <property type="entry name" value="EryCIII-like_C"/>
</dbReference>
<feature type="compositionally biased region" description="Basic and acidic residues" evidence="2">
    <location>
        <begin position="9"/>
        <end position="18"/>
    </location>
</feature>
<dbReference type="SUPFAM" id="SSF53756">
    <property type="entry name" value="UDP-Glycosyltransferase/glycogen phosphorylase"/>
    <property type="match status" value="1"/>
</dbReference>
<dbReference type="PANTHER" id="PTHR48050:SF13">
    <property type="entry name" value="STEROL 3-BETA-GLUCOSYLTRANSFERASE UGT80A2"/>
    <property type="match status" value="1"/>
</dbReference>
<dbReference type="OrthoDB" id="5835829at2759"/>
<dbReference type="PANTHER" id="PTHR48050">
    <property type="entry name" value="STEROL 3-BETA-GLUCOSYLTRANSFERASE"/>
    <property type="match status" value="1"/>
</dbReference>